<keyword evidence="1" id="KW-0812">Transmembrane</keyword>
<feature type="transmembrane region" description="Helical" evidence="1">
    <location>
        <begin position="376"/>
        <end position="397"/>
    </location>
</feature>
<name>A0A8J2JFZ6_9HEXA</name>
<comment type="caution">
    <text evidence="2">The sequence shown here is derived from an EMBL/GenBank/DDBJ whole genome shotgun (WGS) entry which is preliminary data.</text>
</comment>
<feature type="transmembrane region" description="Helical" evidence="1">
    <location>
        <begin position="513"/>
        <end position="530"/>
    </location>
</feature>
<evidence type="ECO:0000313" key="2">
    <source>
        <dbReference type="EMBL" id="CAG7719503.1"/>
    </source>
</evidence>
<dbReference type="Proteomes" id="UP000708208">
    <property type="component" value="Unassembled WGS sequence"/>
</dbReference>
<keyword evidence="1" id="KW-1133">Transmembrane helix</keyword>
<keyword evidence="1" id="KW-0472">Membrane</keyword>
<feature type="transmembrane region" description="Helical" evidence="1">
    <location>
        <begin position="483"/>
        <end position="506"/>
    </location>
</feature>
<evidence type="ECO:0000256" key="1">
    <source>
        <dbReference type="SAM" id="Phobius"/>
    </source>
</evidence>
<gene>
    <name evidence="2" type="ORF">AFUS01_LOCUS8826</name>
</gene>
<feature type="transmembrane region" description="Helical" evidence="1">
    <location>
        <begin position="454"/>
        <end position="471"/>
    </location>
</feature>
<accession>A0A8J2JFZ6</accession>
<feature type="transmembrane region" description="Helical" evidence="1">
    <location>
        <begin position="409"/>
        <end position="433"/>
    </location>
</feature>
<evidence type="ECO:0000313" key="3">
    <source>
        <dbReference type="Proteomes" id="UP000708208"/>
    </source>
</evidence>
<reference evidence="2" key="1">
    <citation type="submission" date="2021-06" db="EMBL/GenBank/DDBJ databases">
        <authorList>
            <person name="Hodson N. C."/>
            <person name="Mongue J. A."/>
            <person name="Jaron S. K."/>
        </authorList>
    </citation>
    <scope>NUCLEOTIDE SEQUENCE</scope>
</reference>
<dbReference type="AlphaFoldDB" id="A0A8J2JFZ6"/>
<proteinExistence type="predicted"/>
<protein>
    <submittedName>
        <fullName evidence="2">Uncharacterized protein</fullName>
    </submittedName>
</protein>
<dbReference type="EMBL" id="CAJVCH010061844">
    <property type="protein sequence ID" value="CAG7719503.1"/>
    <property type="molecule type" value="Genomic_DNA"/>
</dbReference>
<keyword evidence="3" id="KW-1185">Reference proteome</keyword>
<organism evidence="2 3">
    <name type="scientific">Allacma fusca</name>
    <dbReference type="NCBI Taxonomy" id="39272"/>
    <lineage>
        <taxon>Eukaryota</taxon>
        <taxon>Metazoa</taxon>
        <taxon>Ecdysozoa</taxon>
        <taxon>Arthropoda</taxon>
        <taxon>Hexapoda</taxon>
        <taxon>Collembola</taxon>
        <taxon>Symphypleona</taxon>
        <taxon>Sminthuridae</taxon>
        <taxon>Allacma</taxon>
    </lineage>
</organism>
<sequence>MGISLMKYDIVLMLIVFNGYPDDAAVLPADTLMEYANDLKWAPDYLSKALDDSKKQTHSPSKQTKCPECGVGLIKSVKWFRIVTNLPRNEYPIMEYLNQWMHILIESKLPLKGLIVQANVNPYGMAYGNFDLEFGCKDCLDPDLNLEDASQGKALELANGNTTVIGANKAAAIPCRRRTYLHVRHPNVYVYAHDTSRTQFHMNYNYLDITCRQTQMIQLMFLVIPRSGKRDYSKTGVIDHGFVDSPDGMPYPYHVDFRKSFNCHTVKIHFRLVANGEKTSIRINDDYDACTLASKKDYKKKWRDEGSMFISNKVCRYPMRSKCDHDDINNQSPGVTDPSKADSSACEDCTDDDNEFTREALRRLIRRSYMTRRVHGIAMIIGLIAIGNITIHLARYWKETGGGCLLVGWWLWAHLGLMYAAKLSIYIGLVLGICQSPRLPAYEEFDIDTKRDQVIIIHKIVGGLAVVLFHVECLMGPWRPSAAGLRFILILVHAICGYLSVVLAFAAVLLSTACFEIVVVTLMSGVVQSWEFDS</sequence>